<accession>A0A0P7YUZ9</accession>
<feature type="domain" description="M23ase beta-sheet core" evidence="3">
    <location>
        <begin position="309"/>
        <end position="404"/>
    </location>
</feature>
<feature type="coiled-coil region" evidence="2">
    <location>
        <begin position="196"/>
        <end position="248"/>
    </location>
</feature>
<evidence type="ECO:0000313" key="4">
    <source>
        <dbReference type="EMBL" id="KPQ34435.1"/>
    </source>
</evidence>
<dbReference type="Pfam" id="PF01551">
    <property type="entry name" value="Peptidase_M23"/>
    <property type="match status" value="1"/>
</dbReference>
<dbReference type="Proteomes" id="UP000050465">
    <property type="component" value="Unassembled WGS sequence"/>
</dbReference>
<keyword evidence="1" id="KW-0732">Signal</keyword>
<evidence type="ECO:0000313" key="5">
    <source>
        <dbReference type="Proteomes" id="UP000050465"/>
    </source>
</evidence>
<sequence length="408" mass="45072">MILLSHRWQKYWQKYLVGICAIALTLWLVAGGGGIGQPAQAQAPAAPSLDQLRQQRDQLDQQLEVHSETDKRYQKAENQGKQQLRDISKTIQGADAGITDTEYQLATAEQRLDQLQAALDRNQQTYEQARTAVVGRLQVMQRQQSAQGWALLLQSSNLNDFLDRRYRLKRVYAADRDMLVELAGQSANILVQQEGVEQQKNDISLLRQQLMVSRQQYTDQLQQQALTVQRLQENRGALAAAIKQLDQDSDKITELILDRVAAADAGNAKIAREEALRAARNSGKMAMPSYGPITSHFGNRFHPVLGYSRFHAGTDFGAEQGSPILAAETGVVIFAGWYGGYGNAVIVEHGNGLTTMYAHASRLDVSEGQTVKKGDAIAAVGTTGLSTGPHLHFEVRRNGEPVNPLEFL</sequence>
<comment type="caution">
    <text evidence="4">The sequence shown here is derived from an EMBL/GenBank/DDBJ whole genome shotgun (WGS) entry which is preliminary data.</text>
</comment>
<dbReference type="InterPro" id="IPR016047">
    <property type="entry name" value="M23ase_b-sheet_dom"/>
</dbReference>
<dbReference type="PANTHER" id="PTHR21666:SF289">
    <property type="entry name" value="L-ALA--D-GLU ENDOPEPTIDASE"/>
    <property type="match status" value="1"/>
</dbReference>
<reference evidence="4 5" key="1">
    <citation type="submission" date="2015-09" db="EMBL/GenBank/DDBJ databases">
        <title>Identification and resolution of microdiversity through metagenomic sequencing of parallel consortia.</title>
        <authorList>
            <person name="Nelson W.C."/>
            <person name="Romine M.F."/>
            <person name="Lindemann S.R."/>
        </authorList>
    </citation>
    <scope>NUCLEOTIDE SEQUENCE [LARGE SCALE GENOMIC DNA]</scope>
    <source>
        <strain evidence="4">Ana</strain>
    </source>
</reference>
<feature type="coiled-coil region" evidence="2">
    <location>
        <begin position="49"/>
        <end position="132"/>
    </location>
</feature>
<dbReference type="Gene3D" id="6.10.250.3150">
    <property type="match status" value="1"/>
</dbReference>
<dbReference type="InterPro" id="IPR011055">
    <property type="entry name" value="Dup_hybrid_motif"/>
</dbReference>
<keyword evidence="2" id="KW-0175">Coiled coil</keyword>
<dbReference type="STRING" id="1666911.HLUCCA11_15135"/>
<dbReference type="EMBL" id="LJZR01000020">
    <property type="protein sequence ID" value="KPQ34435.1"/>
    <property type="molecule type" value="Genomic_DNA"/>
</dbReference>
<protein>
    <submittedName>
        <fullName evidence="4">Putative metalloendopeptidase</fullName>
    </submittedName>
</protein>
<proteinExistence type="predicted"/>
<dbReference type="SUPFAM" id="SSF51261">
    <property type="entry name" value="Duplicated hybrid motif"/>
    <property type="match status" value="1"/>
</dbReference>
<dbReference type="CDD" id="cd12797">
    <property type="entry name" value="M23_peptidase"/>
    <property type="match status" value="1"/>
</dbReference>
<dbReference type="FunFam" id="2.70.70.10:FF:000006">
    <property type="entry name" value="M23 family peptidase"/>
    <property type="match status" value="1"/>
</dbReference>
<evidence type="ECO:0000256" key="2">
    <source>
        <dbReference type="SAM" id="Coils"/>
    </source>
</evidence>
<dbReference type="PANTHER" id="PTHR21666">
    <property type="entry name" value="PEPTIDASE-RELATED"/>
    <property type="match status" value="1"/>
</dbReference>
<dbReference type="Gene3D" id="2.70.70.10">
    <property type="entry name" value="Glucose Permease (Domain IIA)"/>
    <property type="match status" value="1"/>
</dbReference>
<organism evidence="4 5">
    <name type="scientific">Phormidesmis priestleyi Ana</name>
    <dbReference type="NCBI Taxonomy" id="1666911"/>
    <lineage>
        <taxon>Bacteria</taxon>
        <taxon>Bacillati</taxon>
        <taxon>Cyanobacteriota</taxon>
        <taxon>Cyanophyceae</taxon>
        <taxon>Leptolyngbyales</taxon>
        <taxon>Leptolyngbyaceae</taxon>
        <taxon>Phormidesmis</taxon>
    </lineage>
</organism>
<dbReference type="AlphaFoldDB" id="A0A0P7YUZ9"/>
<dbReference type="GO" id="GO:0004222">
    <property type="term" value="F:metalloendopeptidase activity"/>
    <property type="evidence" value="ECO:0007669"/>
    <property type="project" value="TreeGrafter"/>
</dbReference>
<evidence type="ECO:0000256" key="1">
    <source>
        <dbReference type="ARBA" id="ARBA00022729"/>
    </source>
</evidence>
<dbReference type="InterPro" id="IPR050570">
    <property type="entry name" value="Cell_wall_metabolism_enzyme"/>
</dbReference>
<evidence type="ECO:0000259" key="3">
    <source>
        <dbReference type="Pfam" id="PF01551"/>
    </source>
</evidence>
<gene>
    <name evidence="4" type="ORF">HLUCCA11_15135</name>
</gene>
<name>A0A0P7YUZ9_9CYAN</name>